<evidence type="ECO:0000256" key="1">
    <source>
        <dbReference type="SAM" id="MobiDB-lite"/>
    </source>
</evidence>
<gene>
    <name evidence="3" type="ORF">D0Y65_050595</name>
</gene>
<feature type="region of interest" description="Disordered" evidence="1">
    <location>
        <begin position="558"/>
        <end position="597"/>
    </location>
</feature>
<feature type="compositionally biased region" description="Basic and acidic residues" evidence="1">
    <location>
        <begin position="564"/>
        <end position="585"/>
    </location>
</feature>
<dbReference type="PANTHER" id="PTHR46238:SF8">
    <property type="entry name" value="ENDONUCLEASE_EXONUCLEASE_PHOSPHATASE DOMAIN-CONTAINING PROTEIN"/>
    <property type="match status" value="1"/>
</dbReference>
<dbReference type="Pfam" id="PF00078">
    <property type="entry name" value="RVT_1"/>
    <property type="match status" value="1"/>
</dbReference>
<dbReference type="Proteomes" id="UP000289340">
    <property type="component" value="Chromosome 19"/>
</dbReference>
<keyword evidence="3" id="KW-0548">Nucleotidyltransferase</keyword>
<dbReference type="InterPro" id="IPR000477">
    <property type="entry name" value="RT_dom"/>
</dbReference>
<dbReference type="PROSITE" id="PS50878">
    <property type="entry name" value="RT_POL"/>
    <property type="match status" value="1"/>
</dbReference>
<accession>A0A445FCT6</accession>
<dbReference type="AlphaFoldDB" id="A0A445FCT6"/>
<evidence type="ECO:0000313" key="4">
    <source>
        <dbReference type="Proteomes" id="UP000289340"/>
    </source>
</evidence>
<evidence type="ECO:0000313" key="3">
    <source>
        <dbReference type="EMBL" id="RZB46630.1"/>
    </source>
</evidence>
<dbReference type="SUPFAM" id="SSF56672">
    <property type="entry name" value="DNA/RNA polymerases"/>
    <property type="match status" value="1"/>
</dbReference>
<keyword evidence="3" id="KW-0695">RNA-directed DNA polymerase</keyword>
<dbReference type="CDD" id="cd01650">
    <property type="entry name" value="RT_nLTR_like"/>
    <property type="match status" value="1"/>
</dbReference>
<dbReference type="InterPro" id="IPR043128">
    <property type="entry name" value="Rev_trsase/Diguanyl_cyclase"/>
</dbReference>
<organism evidence="3 4">
    <name type="scientific">Glycine soja</name>
    <name type="common">Wild soybean</name>
    <dbReference type="NCBI Taxonomy" id="3848"/>
    <lineage>
        <taxon>Eukaryota</taxon>
        <taxon>Viridiplantae</taxon>
        <taxon>Streptophyta</taxon>
        <taxon>Embryophyta</taxon>
        <taxon>Tracheophyta</taxon>
        <taxon>Spermatophyta</taxon>
        <taxon>Magnoliopsida</taxon>
        <taxon>eudicotyledons</taxon>
        <taxon>Gunneridae</taxon>
        <taxon>Pentapetalae</taxon>
        <taxon>rosids</taxon>
        <taxon>fabids</taxon>
        <taxon>Fabales</taxon>
        <taxon>Fabaceae</taxon>
        <taxon>Papilionoideae</taxon>
        <taxon>50 kb inversion clade</taxon>
        <taxon>NPAAA clade</taxon>
        <taxon>indigoferoid/millettioid clade</taxon>
        <taxon>Phaseoleae</taxon>
        <taxon>Glycine</taxon>
        <taxon>Glycine subgen. Soja</taxon>
    </lineage>
</organism>
<comment type="caution">
    <text evidence="3">The sequence shown here is derived from an EMBL/GenBank/DDBJ whole genome shotgun (WGS) entry which is preliminary data.</text>
</comment>
<sequence>MFKIQLENSVENGASNPPFIFSSRLALCQISLTRAKRQNGAKHNVKEYRMDQQDLHLIFIDLEKAYDRVPREILWKALEKKGVRVAYIRAIQDMYDRVSTSVRTQGGESDDFPITIGLHQGSTLSPYLFTLILDVLTEQIQEIAPRCMLFADDIVLLGESREELNERLETWRRALETHDFRLSRSKSEYMECKFNKSRRVSNSEVKIGDHIIPQVTRFKYLGSVIQDDGEIEGDVNHRIQAGWMKWRKASGVLRDAKVPIKLKGKFYRTAVRPAILYGTECWAVKSQHETKVGVAEMRMLQWMCGKTRQDKIRNGAIRERVGVAPIVEKMVENRLRWFGHVERRPVDSVVRRVDQMERRQTIRGRGRPKKTIREVIKKDLELNDLNRKMEDLFKRWNEHLDSTRLRISQPPLTNCDFCGGEHYNDNCHLYSMNNFGWGWELSPYNQHEEEKTPSLESVFEEFMAYHASSKADQTSMKNHEFQFGKSYSIEDYQGGPELQPYNQNEAERGSNLDNLLMQFKETTESTQQAFKSAEIQVGQLAEEVTQFVARRKEDFVEVEAQEESPVKEHESREKDEEKGEEKVQQWEEYSTVENQQESFSKSIPFLINRLSRKKGRENMRKP</sequence>
<protein>
    <submittedName>
        <fullName evidence="3">LINE-1 reverse transcriptase-like</fullName>
    </submittedName>
</protein>
<dbReference type="PANTHER" id="PTHR46238">
    <property type="entry name" value="REVERSE TRANSCRIPTASE DOMAIN-CONTAINING PROTEIN"/>
    <property type="match status" value="1"/>
</dbReference>
<name>A0A445FCT6_GLYSO</name>
<dbReference type="EMBL" id="QZWG01000019">
    <property type="protein sequence ID" value="RZB46630.1"/>
    <property type="molecule type" value="Genomic_DNA"/>
</dbReference>
<evidence type="ECO:0000259" key="2">
    <source>
        <dbReference type="PROSITE" id="PS50878"/>
    </source>
</evidence>
<feature type="domain" description="Reverse transcriptase" evidence="2">
    <location>
        <begin position="1"/>
        <end position="225"/>
    </location>
</feature>
<proteinExistence type="predicted"/>
<keyword evidence="3" id="KW-0808">Transferase</keyword>
<keyword evidence="4" id="KW-1185">Reference proteome</keyword>
<reference evidence="3 4" key="1">
    <citation type="submission" date="2018-09" db="EMBL/GenBank/DDBJ databases">
        <title>A high-quality reference genome of wild soybean provides a powerful tool to mine soybean genomes.</title>
        <authorList>
            <person name="Xie M."/>
            <person name="Chung C.Y.L."/>
            <person name="Li M.-W."/>
            <person name="Wong F.-L."/>
            <person name="Chan T.-F."/>
            <person name="Lam H.-M."/>
        </authorList>
    </citation>
    <scope>NUCLEOTIDE SEQUENCE [LARGE SCALE GENOMIC DNA]</scope>
    <source>
        <strain evidence="4">cv. W05</strain>
        <tissue evidence="3">Hypocotyl of etiolated seedlings</tissue>
    </source>
</reference>
<feature type="compositionally biased region" description="Polar residues" evidence="1">
    <location>
        <begin position="587"/>
        <end position="597"/>
    </location>
</feature>
<dbReference type="Gene3D" id="3.30.70.270">
    <property type="match status" value="1"/>
</dbReference>
<dbReference type="InterPro" id="IPR043502">
    <property type="entry name" value="DNA/RNA_pol_sf"/>
</dbReference>
<dbReference type="GO" id="GO:0003964">
    <property type="term" value="F:RNA-directed DNA polymerase activity"/>
    <property type="evidence" value="ECO:0007669"/>
    <property type="project" value="UniProtKB-KW"/>
</dbReference>